<sequence length="374" mass="40606">MTAFARTDHSIFGKWWWTVDRWTLAVLAVLMGLGIVLVQAASPAVAERIGLDNFHFVQRHILTLVPACLLMVGVSLLSPRGVRRTAIVAFIIFTILLALTMVIGFEIKGARRWIHVPGLSIQPSEFVKPAFAVVAAWLFAHGRTSDRFPGAVVSIMLYLMVVGLLMMQPDFGMTFVVSVVWFGQFFLAGLPIVLVAILGALGIVGLIGAYMFFPHVASRVNRFLDPAAGDNYQVTRSLEAFQNGGAFGTGPGQGSIKMMLPDAHADFIFAVAGEELGLFWCLVLVALFAFIVIRGFMRVMRDDNLFVVLAVTGLLTQFGLQAWINMASSLHLMPTKGMTLPFISYGGSSLLALGFGMGMVLALTRKRFGGGDGK</sequence>
<dbReference type="EC" id="2.4.99.28" evidence="19"/>
<evidence type="ECO:0000256" key="10">
    <source>
        <dbReference type="ARBA" id="ARBA00022989"/>
    </source>
</evidence>
<evidence type="ECO:0000256" key="14">
    <source>
        <dbReference type="ARBA" id="ARBA00032370"/>
    </source>
</evidence>
<keyword evidence="6" id="KW-0808">Transferase</keyword>
<evidence type="ECO:0000256" key="1">
    <source>
        <dbReference type="ARBA" id="ARBA00004651"/>
    </source>
</evidence>
<dbReference type="InterPro" id="IPR001182">
    <property type="entry name" value="FtsW/RodA"/>
</dbReference>
<evidence type="ECO:0000313" key="22">
    <source>
        <dbReference type="EMBL" id="GEO40191.1"/>
    </source>
</evidence>
<protein>
    <recommendedName>
        <fullName evidence="17">Probable peptidoglycan glycosyltransferase FtsW</fullName>
        <ecNumber evidence="19">2.4.99.28</ecNumber>
    </recommendedName>
    <alternativeName>
        <fullName evidence="18">Cell division protein FtsW</fullName>
    </alternativeName>
    <alternativeName>
        <fullName evidence="15">Cell wall polymerase</fullName>
    </alternativeName>
    <alternativeName>
        <fullName evidence="14">Peptidoglycan polymerase</fullName>
    </alternativeName>
</protein>
<keyword evidence="10 21" id="KW-1133">Transmembrane helix</keyword>
<dbReference type="GO" id="GO:0005886">
    <property type="term" value="C:plasma membrane"/>
    <property type="evidence" value="ECO:0007669"/>
    <property type="project" value="UniProtKB-SubCell"/>
</dbReference>
<evidence type="ECO:0000256" key="11">
    <source>
        <dbReference type="ARBA" id="ARBA00023136"/>
    </source>
</evidence>
<keyword evidence="4 22" id="KW-0132">Cell division</keyword>
<keyword evidence="3" id="KW-1003">Cell membrane</keyword>
<dbReference type="GO" id="GO:0008360">
    <property type="term" value="P:regulation of cell shape"/>
    <property type="evidence" value="ECO:0007669"/>
    <property type="project" value="UniProtKB-KW"/>
</dbReference>
<evidence type="ECO:0000256" key="7">
    <source>
        <dbReference type="ARBA" id="ARBA00022692"/>
    </source>
</evidence>
<keyword evidence="9" id="KW-0573">Peptidoglycan synthesis</keyword>
<feature type="transmembrane region" description="Helical" evidence="21">
    <location>
        <begin position="22"/>
        <end position="41"/>
    </location>
</feature>
<evidence type="ECO:0000313" key="23">
    <source>
        <dbReference type="Proteomes" id="UP000321523"/>
    </source>
</evidence>
<keyword evidence="13" id="KW-0961">Cell wall biogenesis/degradation</keyword>
<dbReference type="Proteomes" id="UP000321523">
    <property type="component" value="Unassembled WGS sequence"/>
</dbReference>
<comment type="similarity">
    <text evidence="16">Belongs to the SEDS family. FtsW subfamily.</text>
</comment>
<evidence type="ECO:0000256" key="13">
    <source>
        <dbReference type="ARBA" id="ARBA00023316"/>
    </source>
</evidence>
<evidence type="ECO:0000256" key="12">
    <source>
        <dbReference type="ARBA" id="ARBA00023306"/>
    </source>
</evidence>
<name>A0A512DUP7_9PROT</name>
<feature type="transmembrane region" description="Helical" evidence="21">
    <location>
        <begin position="85"/>
        <end position="105"/>
    </location>
</feature>
<evidence type="ECO:0000256" key="9">
    <source>
        <dbReference type="ARBA" id="ARBA00022984"/>
    </source>
</evidence>
<keyword evidence="5" id="KW-0328">Glycosyltransferase</keyword>
<feature type="transmembrane region" description="Helical" evidence="21">
    <location>
        <begin position="305"/>
        <end position="324"/>
    </location>
</feature>
<evidence type="ECO:0000256" key="20">
    <source>
        <dbReference type="ARBA" id="ARBA00049902"/>
    </source>
</evidence>
<feature type="transmembrane region" description="Helical" evidence="21">
    <location>
        <begin position="148"/>
        <end position="167"/>
    </location>
</feature>
<evidence type="ECO:0000256" key="17">
    <source>
        <dbReference type="ARBA" id="ARBA00041185"/>
    </source>
</evidence>
<dbReference type="GO" id="GO:0032153">
    <property type="term" value="C:cell division site"/>
    <property type="evidence" value="ECO:0007669"/>
    <property type="project" value="TreeGrafter"/>
</dbReference>
<dbReference type="NCBIfam" id="TIGR02614">
    <property type="entry name" value="ftsW"/>
    <property type="match status" value="1"/>
</dbReference>
<feature type="transmembrane region" description="Helical" evidence="21">
    <location>
        <begin position="126"/>
        <end position="142"/>
    </location>
</feature>
<feature type="transmembrane region" description="Helical" evidence="21">
    <location>
        <begin position="61"/>
        <end position="79"/>
    </location>
</feature>
<dbReference type="GO" id="GO:0015648">
    <property type="term" value="F:lipid-linked peptidoglycan transporter activity"/>
    <property type="evidence" value="ECO:0007669"/>
    <property type="project" value="TreeGrafter"/>
</dbReference>
<evidence type="ECO:0000256" key="21">
    <source>
        <dbReference type="SAM" id="Phobius"/>
    </source>
</evidence>
<dbReference type="EMBL" id="BJYZ01000020">
    <property type="protein sequence ID" value="GEO40191.1"/>
    <property type="molecule type" value="Genomic_DNA"/>
</dbReference>
<accession>A0A512DUP7</accession>
<evidence type="ECO:0000256" key="3">
    <source>
        <dbReference type="ARBA" id="ARBA00022475"/>
    </source>
</evidence>
<comment type="subcellular location">
    <subcellularLocation>
        <location evidence="1">Cell membrane</location>
        <topology evidence="1">Multi-pass membrane protein</topology>
    </subcellularLocation>
</comment>
<feature type="transmembrane region" description="Helical" evidence="21">
    <location>
        <begin position="179"/>
        <end position="212"/>
    </location>
</feature>
<evidence type="ECO:0000256" key="6">
    <source>
        <dbReference type="ARBA" id="ARBA00022679"/>
    </source>
</evidence>
<evidence type="ECO:0000256" key="19">
    <source>
        <dbReference type="ARBA" id="ARBA00044770"/>
    </source>
</evidence>
<dbReference type="Pfam" id="PF01098">
    <property type="entry name" value="FTSW_RODA_SPOVE"/>
    <property type="match status" value="1"/>
</dbReference>
<dbReference type="GO" id="GO:0051301">
    <property type="term" value="P:cell division"/>
    <property type="evidence" value="ECO:0007669"/>
    <property type="project" value="UniProtKB-KW"/>
</dbReference>
<comment type="pathway">
    <text evidence="2">Cell wall biogenesis; peptidoglycan biosynthesis.</text>
</comment>
<dbReference type="AlphaFoldDB" id="A0A512DUP7"/>
<dbReference type="GO" id="GO:0071555">
    <property type="term" value="P:cell wall organization"/>
    <property type="evidence" value="ECO:0007669"/>
    <property type="project" value="UniProtKB-KW"/>
</dbReference>
<comment type="caution">
    <text evidence="22">The sequence shown here is derived from an EMBL/GenBank/DDBJ whole genome shotgun (WGS) entry which is preliminary data.</text>
</comment>
<dbReference type="PANTHER" id="PTHR30474">
    <property type="entry name" value="CELL CYCLE PROTEIN"/>
    <property type="match status" value="1"/>
</dbReference>
<evidence type="ECO:0000256" key="8">
    <source>
        <dbReference type="ARBA" id="ARBA00022960"/>
    </source>
</evidence>
<feature type="transmembrane region" description="Helical" evidence="21">
    <location>
        <begin position="267"/>
        <end position="293"/>
    </location>
</feature>
<keyword evidence="23" id="KW-1185">Reference proteome</keyword>
<gene>
    <name evidence="22" type="ORF">SAE02_43390</name>
</gene>
<keyword evidence="11 21" id="KW-0472">Membrane</keyword>
<dbReference type="InterPro" id="IPR013437">
    <property type="entry name" value="FtsW"/>
</dbReference>
<feature type="transmembrane region" description="Helical" evidence="21">
    <location>
        <begin position="344"/>
        <end position="364"/>
    </location>
</feature>
<keyword evidence="7 21" id="KW-0812">Transmembrane</keyword>
<evidence type="ECO:0000256" key="5">
    <source>
        <dbReference type="ARBA" id="ARBA00022676"/>
    </source>
</evidence>
<dbReference type="RefSeq" id="WP_044429619.1">
    <property type="nucleotide sequence ID" value="NZ_BJYZ01000020.1"/>
</dbReference>
<dbReference type="GO" id="GO:0009252">
    <property type="term" value="P:peptidoglycan biosynthetic process"/>
    <property type="evidence" value="ECO:0007669"/>
    <property type="project" value="UniProtKB-KW"/>
</dbReference>
<keyword evidence="12" id="KW-0131">Cell cycle</keyword>
<evidence type="ECO:0000256" key="16">
    <source>
        <dbReference type="ARBA" id="ARBA00038053"/>
    </source>
</evidence>
<reference evidence="22 23" key="1">
    <citation type="submission" date="2019-07" db="EMBL/GenBank/DDBJ databases">
        <title>Whole genome shotgun sequence of Skermanella aerolata NBRC 106429.</title>
        <authorList>
            <person name="Hosoyama A."/>
            <person name="Uohara A."/>
            <person name="Ohji S."/>
            <person name="Ichikawa N."/>
        </authorList>
    </citation>
    <scope>NUCLEOTIDE SEQUENCE [LARGE SCALE GENOMIC DNA]</scope>
    <source>
        <strain evidence="22 23">NBRC 106429</strain>
    </source>
</reference>
<dbReference type="OrthoDB" id="9768187at2"/>
<dbReference type="PANTHER" id="PTHR30474:SF2">
    <property type="entry name" value="PEPTIDOGLYCAN GLYCOSYLTRANSFERASE FTSW-RELATED"/>
    <property type="match status" value="1"/>
</dbReference>
<proteinExistence type="inferred from homology"/>
<evidence type="ECO:0000256" key="18">
    <source>
        <dbReference type="ARBA" id="ARBA00041418"/>
    </source>
</evidence>
<evidence type="ECO:0000256" key="15">
    <source>
        <dbReference type="ARBA" id="ARBA00033270"/>
    </source>
</evidence>
<organism evidence="22 23">
    <name type="scientific">Skermanella aerolata</name>
    <dbReference type="NCBI Taxonomy" id="393310"/>
    <lineage>
        <taxon>Bacteria</taxon>
        <taxon>Pseudomonadati</taxon>
        <taxon>Pseudomonadota</taxon>
        <taxon>Alphaproteobacteria</taxon>
        <taxon>Rhodospirillales</taxon>
        <taxon>Azospirillaceae</taxon>
        <taxon>Skermanella</taxon>
    </lineage>
</organism>
<comment type="catalytic activity">
    <reaction evidence="20">
        <text>[GlcNAc-(1-&gt;4)-Mur2Ac(oyl-L-Ala-gamma-D-Glu-L-Lys-D-Ala-D-Ala)](n)-di-trans,octa-cis-undecaprenyl diphosphate + beta-D-GlcNAc-(1-&gt;4)-Mur2Ac(oyl-L-Ala-gamma-D-Glu-L-Lys-D-Ala-D-Ala)-di-trans,octa-cis-undecaprenyl diphosphate = [GlcNAc-(1-&gt;4)-Mur2Ac(oyl-L-Ala-gamma-D-Glu-L-Lys-D-Ala-D-Ala)](n+1)-di-trans,octa-cis-undecaprenyl diphosphate + di-trans,octa-cis-undecaprenyl diphosphate + H(+)</text>
        <dbReference type="Rhea" id="RHEA:23708"/>
        <dbReference type="Rhea" id="RHEA-COMP:9602"/>
        <dbReference type="Rhea" id="RHEA-COMP:9603"/>
        <dbReference type="ChEBI" id="CHEBI:15378"/>
        <dbReference type="ChEBI" id="CHEBI:58405"/>
        <dbReference type="ChEBI" id="CHEBI:60033"/>
        <dbReference type="ChEBI" id="CHEBI:78435"/>
        <dbReference type="EC" id="2.4.99.28"/>
    </reaction>
</comment>
<keyword evidence="8" id="KW-0133">Cell shape</keyword>
<dbReference type="GO" id="GO:0008955">
    <property type="term" value="F:peptidoglycan glycosyltransferase activity"/>
    <property type="evidence" value="ECO:0007669"/>
    <property type="project" value="UniProtKB-EC"/>
</dbReference>
<evidence type="ECO:0000256" key="4">
    <source>
        <dbReference type="ARBA" id="ARBA00022618"/>
    </source>
</evidence>
<evidence type="ECO:0000256" key="2">
    <source>
        <dbReference type="ARBA" id="ARBA00004752"/>
    </source>
</evidence>